<proteinExistence type="inferred from homology"/>
<keyword evidence="8" id="KW-0368">Histidine biosynthesis</keyword>
<evidence type="ECO:0000256" key="3">
    <source>
        <dbReference type="ARBA" id="ARBA00005539"/>
    </source>
</evidence>
<dbReference type="NCBIfam" id="TIGR00443">
    <property type="entry name" value="hisZ_biosyn_reg"/>
    <property type="match status" value="1"/>
</dbReference>
<dbReference type="NCBIfam" id="NF009086">
    <property type="entry name" value="PRK12421.1"/>
    <property type="match status" value="1"/>
</dbReference>
<dbReference type="GO" id="GO:0016757">
    <property type="term" value="F:glycosyltransferase activity"/>
    <property type="evidence" value="ECO:0007669"/>
    <property type="project" value="UniProtKB-KW"/>
</dbReference>
<keyword evidence="12" id="KW-1185">Reference proteome</keyword>
<feature type="domain" description="Class II Histidinyl-tRNA synthetase (HisRS)-like catalytic core" evidence="10">
    <location>
        <begin position="12"/>
        <end position="323"/>
    </location>
</feature>
<dbReference type="InterPro" id="IPR041715">
    <property type="entry name" value="HisRS-like_core"/>
</dbReference>
<evidence type="ECO:0000256" key="6">
    <source>
        <dbReference type="ARBA" id="ARBA00022490"/>
    </source>
</evidence>
<dbReference type="EMBL" id="JAAONZ010000024">
    <property type="protein sequence ID" value="NHO68128.1"/>
    <property type="molecule type" value="Genomic_DNA"/>
</dbReference>
<evidence type="ECO:0000256" key="7">
    <source>
        <dbReference type="ARBA" id="ARBA00025246"/>
    </source>
</evidence>
<evidence type="ECO:0000259" key="10">
    <source>
        <dbReference type="Pfam" id="PF13393"/>
    </source>
</evidence>
<evidence type="ECO:0000313" key="12">
    <source>
        <dbReference type="Proteomes" id="UP000787472"/>
    </source>
</evidence>
<gene>
    <name evidence="8" type="primary">hisZ</name>
    <name evidence="11" type="ORF">G8770_21475</name>
</gene>
<dbReference type="NCBIfam" id="NF008935">
    <property type="entry name" value="PRK12292.1-1"/>
    <property type="match status" value="1"/>
</dbReference>
<dbReference type="GO" id="GO:0000105">
    <property type="term" value="P:L-histidine biosynthetic process"/>
    <property type="evidence" value="ECO:0007669"/>
    <property type="project" value="UniProtKB-UniRule"/>
</dbReference>
<dbReference type="HAMAP" id="MF_00125">
    <property type="entry name" value="HisZ"/>
    <property type="match status" value="1"/>
</dbReference>
<feature type="binding site" evidence="9">
    <location>
        <position position="273"/>
    </location>
    <ligand>
        <name>L-histidine</name>
        <dbReference type="ChEBI" id="CHEBI:57595"/>
    </ligand>
</feature>
<feature type="binding site" evidence="9">
    <location>
        <position position="130"/>
    </location>
    <ligand>
        <name>L-histidine</name>
        <dbReference type="ChEBI" id="CHEBI:57595"/>
    </ligand>
</feature>
<comment type="subunit">
    <text evidence="4 8">Heteromultimer composed of HisG and HisZ subunits.</text>
</comment>
<comment type="pathway">
    <text evidence="2 8">Amino-acid biosynthesis; L-histidine biosynthesis; L-histidine from 5-phospho-alpha-D-ribose 1-diphosphate: step 1/9.</text>
</comment>
<evidence type="ECO:0000313" key="11">
    <source>
        <dbReference type="EMBL" id="NHO68128.1"/>
    </source>
</evidence>
<protein>
    <recommendedName>
        <fullName evidence="5 8">ATP phosphoribosyltransferase regulatory subunit</fullName>
    </recommendedName>
</protein>
<dbReference type="InterPro" id="IPR045864">
    <property type="entry name" value="aa-tRNA-synth_II/BPL/LPL"/>
</dbReference>
<dbReference type="RefSeq" id="WP_167191829.1">
    <property type="nucleotide sequence ID" value="NZ_JAAONZ010000024.1"/>
</dbReference>
<dbReference type="PIRSF" id="PIRSF001549">
    <property type="entry name" value="His-tRNA_synth"/>
    <property type="match status" value="1"/>
</dbReference>
<dbReference type="PANTHER" id="PTHR43707:SF1">
    <property type="entry name" value="HISTIDINE--TRNA LIGASE, MITOCHONDRIAL-RELATED"/>
    <property type="match status" value="1"/>
</dbReference>
<keyword evidence="8" id="KW-0028">Amino-acid biosynthesis</keyword>
<evidence type="ECO:0000256" key="5">
    <source>
        <dbReference type="ARBA" id="ARBA00020397"/>
    </source>
</evidence>
<comment type="caution">
    <text evidence="11">The sequence shown here is derived from an EMBL/GenBank/DDBJ whole genome shotgun (WGS) entry which is preliminary data.</text>
</comment>
<sequence length="393" mass="43121">MTYADRWLLPDGVEDILPEKAERIESLRRRLIDLYRHWGYELVIPPLIEYTESLLIGLGRDIDLMTFKVTDQLTGRTMGIRADISPQAARIDAHSLKRRGPNRLCYAGHVLYTKPKSPLGTRSPIQAGVELYGEASIHADIEVISLLLASLEECGLQQLNIDLGHVEVYRLLAAEAGLDRAQEQDFFDLLQSKATADINAWVDRNVESSELAAMLKALPTLAGSRSILAEARVRLAQAPATVLAALDTLEAIADVLEVRFPQARLYFDLSELRGYNYHTGVVFAAFAPGYGAAIANGGRYDHVGEVFGNARSATGFNVDITAIDGLVKTTSQKDGAIFAPATDDGAQWTVVNRLRGEGEIVVCGFEGQSVEDVNADCDRQLVFEAGEYRVRSL</sequence>
<dbReference type="GO" id="GO:0005737">
    <property type="term" value="C:cytoplasm"/>
    <property type="evidence" value="ECO:0007669"/>
    <property type="project" value="UniProtKB-SubCell"/>
</dbReference>
<keyword evidence="11" id="KW-0808">Transferase</keyword>
<dbReference type="SUPFAM" id="SSF55681">
    <property type="entry name" value="Class II aaRS and biotin synthetases"/>
    <property type="match status" value="1"/>
</dbReference>
<dbReference type="Proteomes" id="UP000787472">
    <property type="component" value="Unassembled WGS sequence"/>
</dbReference>
<comment type="miscellaneous">
    <text evidence="8">This function is generally fulfilled by the C-terminal part of HisG, which is missing in some bacteria such as this one.</text>
</comment>
<comment type="function">
    <text evidence="7 8">Required for the first step of histidine biosynthesis. May allow the feedback regulation of ATP phosphoribosyltransferase activity by histidine.</text>
</comment>
<dbReference type="Pfam" id="PF13393">
    <property type="entry name" value="tRNA-synt_His"/>
    <property type="match status" value="1"/>
</dbReference>
<dbReference type="PANTHER" id="PTHR43707">
    <property type="entry name" value="HISTIDYL-TRNA SYNTHETASE"/>
    <property type="match status" value="1"/>
</dbReference>
<dbReference type="Gene3D" id="3.30.930.10">
    <property type="entry name" value="Bira Bifunctional Protein, Domain 2"/>
    <property type="match status" value="1"/>
</dbReference>
<reference evidence="11" key="1">
    <citation type="submission" date="2020-03" db="EMBL/GenBank/DDBJ databases">
        <authorList>
            <person name="Guo F."/>
        </authorList>
    </citation>
    <scope>NUCLEOTIDE SEQUENCE</scope>
    <source>
        <strain evidence="11">JCM 30134</strain>
    </source>
</reference>
<name>A0A9E5MPJ9_9GAMM</name>
<evidence type="ECO:0000256" key="2">
    <source>
        <dbReference type="ARBA" id="ARBA00004667"/>
    </source>
</evidence>
<dbReference type="AlphaFoldDB" id="A0A9E5MPJ9"/>
<accession>A0A9E5MPJ9</accession>
<dbReference type="GO" id="GO:0004821">
    <property type="term" value="F:histidine-tRNA ligase activity"/>
    <property type="evidence" value="ECO:0007669"/>
    <property type="project" value="TreeGrafter"/>
</dbReference>
<comment type="subcellular location">
    <subcellularLocation>
        <location evidence="1 8">Cytoplasm</location>
    </subcellularLocation>
</comment>
<dbReference type="InterPro" id="IPR004517">
    <property type="entry name" value="HisZ"/>
</dbReference>
<keyword evidence="11" id="KW-0328">Glycosyltransferase</keyword>
<comment type="similarity">
    <text evidence="3 8">Belongs to the class-II aminoacyl-tRNA synthetase family. HisZ subfamily.</text>
</comment>
<evidence type="ECO:0000256" key="4">
    <source>
        <dbReference type="ARBA" id="ARBA00011496"/>
    </source>
</evidence>
<evidence type="ECO:0000256" key="8">
    <source>
        <dbReference type="HAMAP-Rule" id="MF_00125"/>
    </source>
</evidence>
<dbReference type="CDD" id="cd00773">
    <property type="entry name" value="HisRS-like_core"/>
    <property type="match status" value="1"/>
</dbReference>
<evidence type="ECO:0000256" key="9">
    <source>
        <dbReference type="PIRSR" id="PIRSR001549-1"/>
    </source>
</evidence>
<organism evidence="11 12">
    <name type="scientific">Pseudomaricurvus hydrocarbonicus</name>
    <dbReference type="NCBI Taxonomy" id="1470433"/>
    <lineage>
        <taxon>Bacteria</taxon>
        <taxon>Pseudomonadati</taxon>
        <taxon>Pseudomonadota</taxon>
        <taxon>Gammaproteobacteria</taxon>
        <taxon>Cellvibrionales</taxon>
        <taxon>Cellvibrionaceae</taxon>
        <taxon>Pseudomaricurvus</taxon>
    </lineage>
</organism>
<evidence type="ECO:0000256" key="1">
    <source>
        <dbReference type="ARBA" id="ARBA00004496"/>
    </source>
</evidence>
<dbReference type="GO" id="GO:0006427">
    <property type="term" value="P:histidyl-tRNA aminoacylation"/>
    <property type="evidence" value="ECO:0007669"/>
    <property type="project" value="TreeGrafter"/>
</dbReference>
<feature type="binding site" evidence="9">
    <location>
        <position position="126"/>
    </location>
    <ligand>
        <name>L-histidine</name>
        <dbReference type="ChEBI" id="CHEBI:57595"/>
    </ligand>
</feature>
<keyword evidence="6 8" id="KW-0963">Cytoplasm</keyword>
<dbReference type="InterPro" id="IPR004516">
    <property type="entry name" value="HisRS/HisZ"/>
</dbReference>